<keyword evidence="3 6" id="KW-0238">DNA-binding</keyword>
<name>A0ABS0KBX3_9ACTN</name>
<feature type="domain" description="HTH lysR-type" evidence="5">
    <location>
        <begin position="1"/>
        <end position="58"/>
    </location>
</feature>
<dbReference type="PANTHER" id="PTHR30346">
    <property type="entry name" value="TRANSCRIPTIONAL DUAL REGULATOR HCAR-RELATED"/>
    <property type="match status" value="1"/>
</dbReference>
<keyword evidence="4" id="KW-0804">Transcription</keyword>
<comment type="similarity">
    <text evidence="1">Belongs to the LysR transcriptional regulatory family.</text>
</comment>
<dbReference type="InterPro" id="IPR036388">
    <property type="entry name" value="WH-like_DNA-bd_sf"/>
</dbReference>
<organism evidence="6 7">
    <name type="scientific">Micromonospora vinacea</name>
    <dbReference type="NCBI Taxonomy" id="709878"/>
    <lineage>
        <taxon>Bacteria</taxon>
        <taxon>Bacillati</taxon>
        <taxon>Actinomycetota</taxon>
        <taxon>Actinomycetes</taxon>
        <taxon>Micromonosporales</taxon>
        <taxon>Micromonosporaceae</taxon>
        <taxon>Micromonospora</taxon>
    </lineage>
</organism>
<reference evidence="6 7" key="1">
    <citation type="submission" date="2020-11" db="EMBL/GenBank/DDBJ databases">
        <title>Sequencing the genomes of 1000 actinobacteria strains.</title>
        <authorList>
            <person name="Klenk H.-P."/>
        </authorList>
    </citation>
    <scope>NUCLEOTIDE SEQUENCE [LARGE SCALE GENOMIC DNA]</scope>
    <source>
        <strain evidence="6 7">DSM 101695</strain>
    </source>
</reference>
<dbReference type="Proteomes" id="UP000631791">
    <property type="component" value="Unassembled WGS sequence"/>
</dbReference>
<evidence type="ECO:0000256" key="1">
    <source>
        <dbReference type="ARBA" id="ARBA00009437"/>
    </source>
</evidence>
<evidence type="ECO:0000313" key="6">
    <source>
        <dbReference type="EMBL" id="MBG6105474.1"/>
    </source>
</evidence>
<accession>A0ABS0KBX3</accession>
<gene>
    <name evidence="6" type="ORF">IW249_005888</name>
</gene>
<dbReference type="PANTHER" id="PTHR30346:SF29">
    <property type="entry name" value="LYSR SUBSTRATE-BINDING"/>
    <property type="match status" value="1"/>
</dbReference>
<keyword evidence="7" id="KW-1185">Reference proteome</keyword>
<dbReference type="Gene3D" id="3.40.190.290">
    <property type="match status" value="1"/>
</dbReference>
<evidence type="ECO:0000256" key="4">
    <source>
        <dbReference type="ARBA" id="ARBA00023163"/>
    </source>
</evidence>
<evidence type="ECO:0000259" key="5">
    <source>
        <dbReference type="PROSITE" id="PS50931"/>
    </source>
</evidence>
<dbReference type="SUPFAM" id="SSF46785">
    <property type="entry name" value="Winged helix' DNA-binding domain"/>
    <property type="match status" value="1"/>
</dbReference>
<dbReference type="SUPFAM" id="SSF53850">
    <property type="entry name" value="Periplasmic binding protein-like II"/>
    <property type="match status" value="1"/>
</dbReference>
<dbReference type="InterPro" id="IPR000847">
    <property type="entry name" value="LysR_HTH_N"/>
</dbReference>
<protein>
    <submittedName>
        <fullName evidence="6">DNA-binding transcriptional LysR family regulator</fullName>
    </submittedName>
</protein>
<comment type="caution">
    <text evidence="6">The sequence shown here is derived from an EMBL/GenBank/DDBJ whole genome shotgun (WGS) entry which is preliminary data.</text>
</comment>
<dbReference type="CDD" id="cd05466">
    <property type="entry name" value="PBP2_LTTR_substrate"/>
    <property type="match status" value="1"/>
</dbReference>
<dbReference type="Pfam" id="PF03466">
    <property type="entry name" value="LysR_substrate"/>
    <property type="match status" value="1"/>
</dbReference>
<keyword evidence="2" id="KW-0805">Transcription regulation</keyword>
<evidence type="ECO:0000256" key="3">
    <source>
        <dbReference type="ARBA" id="ARBA00023125"/>
    </source>
</evidence>
<dbReference type="GO" id="GO:0003677">
    <property type="term" value="F:DNA binding"/>
    <property type="evidence" value="ECO:0007669"/>
    <property type="project" value="UniProtKB-KW"/>
</dbReference>
<dbReference type="EMBL" id="JADOTY010000001">
    <property type="protein sequence ID" value="MBG6105474.1"/>
    <property type="molecule type" value="Genomic_DNA"/>
</dbReference>
<dbReference type="Gene3D" id="1.10.10.10">
    <property type="entry name" value="Winged helix-like DNA-binding domain superfamily/Winged helix DNA-binding domain"/>
    <property type="match status" value="1"/>
</dbReference>
<evidence type="ECO:0000256" key="2">
    <source>
        <dbReference type="ARBA" id="ARBA00023015"/>
    </source>
</evidence>
<dbReference type="PROSITE" id="PS50931">
    <property type="entry name" value="HTH_LYSR"/>
    <property type="match status" value="1"/>
</dbReference>
<dbReference type="InterPro" id="IPR036390">
    <property type="entry name" value="WH_DNA-bd_sf"/>
</dbReference>
<proteinExistence type="inferred from homology"/>
<dbReference type="Pfam" id="PF00126">
    <property type="entry name" value="HTH_1"/>
    <property type="match status" value="1"/>
</dbReference>
<dbReference type="InterPro" id="IPR005119">
    <property type="entry name" value="LysR_subst-bd"/>
</dbReference>
<sequence length="308" mass="33223">MELRNLRHFVALAEERSFTRAAARELIVQSGLSTSIRALERDVGAPLFVRGTRPVRLTAAGDALVGAARRALEAAAAARQVVQDVEGTLSGRLRIGTINSVGHTLPFNAWLAEFAHTYPGVTIVVTQDATLRMLEMVRSGELDCALLSAPQTSGLSAIQMISDPVVLACSNDHPLAGDSTVRLSDLDGERFVDTPVNWAVRVLVDEAFQAANLSRRIVCEVNEWTSVLDLVNAGVGVSLVPAGLDFGHYRRQLGIRLIPLADVRMERRLDFVFPTGEAISPATRRFAELLKRRCPPDPGEGPAGGQGD</sequence>
<evidence type="ECO:0000313" key="7">
    <source>
        <dbReference type="Proteomes" id="UP000631791"/>
    </source>
</evidence>
<dbReference type="RefSeq" id="WP_196923774.1">
    <property type="nucleotide sequence ID" value="NZ_JADOTY010000001.1"/>
</dbReference>